<accession>A1ZNN3</accession>
<dbReference type="EMBL" id="AAWS01000019">
    <property type="protein sequence ID" value="EAY27922.1"/>
    <property type="molecule type" value="Genomic_DNA"/>
</dbReference>
<dbReference type="Proteomes" id="UP000004095">
    <property type="component" value="Unassembled WGS sequence"/>
</dbReference>
<keyword evidence="2" id="KW-1185">Reference proteome</keyword>
<comment type="caution">
    <text evidence="1">The sequence shown here is derived from an EMBL/GenBank/DDBJ whole genome shotgun (WGS) entry which is preliminary data.</text>
</comment>
<sequence>MLSIFNRNKYVLEGISVSRGMLRQYSIFDYETKAPIIEIEEKSDLVTGVLRMTMLGGIIPFAFKAYNPIGELVFTLQKEAKFGKVSFIDVLNPQGDIIAQFPRDLLFFSKPFEVWDTERNPLFIIKPSFTGKTQFFTMDNQLMAELSRKAGGEFSWTNLLSGTSNSRMFIEIKDVVPPNDILRRIILATVIYLQIS</sequence>
<organism evidence="1 2">
    <name type="scientific">Microscilla marina ATCC 23134</name>
    <dbReference type="NCBI Taxonomy" id="313606"/>
    <lineage>
        <taxon>Bacteria</taxon>
        <taxon>Pseudomonadati</taxon>
        <taxon>Bacteroidota</taxon>
        <taxon>Cytophagia</taxon>
        <taxon>Cytophagales</taxon>
        <taxon>Microscillaceae</taxon>
        <taxon>Microscilla</taxon>
    </lineage>
</organism>
<reference evidence="1 2" key="1">
    <citation type="submission" date="2007-01" db="EMBL/GenBank/DDBJ databases">
        <authorList>
            <person name="Haygood M."/>
            <person name="Podell S."/>
            <person name="Anderson C."/>
            <person name="Hopkinson B."/>
            <person name="Roe K."/>
            <person name="Barbeau K."/>
            <person name="Gaasterland T."/>
            <person name="Ferriera S."/>
            <person name="Johnson J."/>
            <person name="Kravitz S."/>
            <person name="Beeson K."/>
            <person name="Sutton G."/>
            <person name="Rogers Y.-H."/>
            <person name="Friedman R."/>
            <person name="Frazier M."/>
            <person name="Venter J.C."/>
        </authorList>
    </citation>
    <scope>NUCLEOTIDE SEQUENCE [LARGE SCALE GENOMIC DNA]</scope>
    <source>
        <strain evidence="1 2">ATCC 23134</strain>
    </source>
</reference>
<gene>
    <name evidence="1" type="ORF">M23134_02579</name>
</gene>
<evidence type="ECO:0000313" key="1">
    <source>
        <dbReference type="EMBL" id="EAY27922.1"/>
    </source>
</evidence>
<evidence type="ECO:0000313" key="2">
    <source>
        <dbReference type="Proteomes" id="UP000004095"/>
    </source>
</evidence>
<name>A1ZNN3_MICM2</name>
<dbReference type="AlphaFoldDB" id="A1ZNN3"/>
<proteinExistence type="predicted"/>
<dbReference type="RefSeq" id="WP_002698556.1">
    <property type="nucleotide sequence ID" value="NZ_AAWS01000019.1"/>
</dbReference>
<protein>
    <submittedName>
        <fullName evidence="1">Uncharacterized protein</fullName>
    </submittedName>
</protein>